<dbReference type="Gene3D" id="3.50.50.60">
    <property type="entry name" value="FAD/NAD(P)-binding domain"/>
    <property type="match status" value="1"/>
</dbReference>
<protein>
    <submittedName>
        <fullName evidence="2">Amine oxidase</fullName>
    </submittedName>
</protein>
<dbReference type="EMBL" id="AP018052">
    <property type="protein sequence ID" value="BAZ94575.1"/>
    <property type="molecule type" value="Genomic_DNA"/>
</dbReference>
<dbReference type="SUPFAM" id="SSF51905">
    <property type="entry name" value="FAD/NAD(P)-binding domain"/>
    <property type="match status" value="1"/>
</dbReference>
<evidence type="ECO:0000313" key="2">
    <source>
        <dbReference type="EMBL" id="BAZ94575.1"/>
    </source>
</evidence>
<evidence type="ECO:0000259" key="1">
    <source>
        <dbReference type="Pfam" id="PF01593"/>
    </source>
</evidence>
<dbReference type="InterPro" id="IPR050464">
    <property type="entry name" value="Zeta_carotene_desat/Oxidored"/>
</dbReference>
<keyword evidence="3" id="KW-1185">Reference proteome</keyword>
<dbReference type="InterPro" id="IPR017830">
    <property type="entry name" value="SQase_HpnE"/>
</dbReference>
<evidence type="ECO:0000313" key="3">
    <source>
        <dbReference type="Proteomes" id="UP000218765"/>
    </source>
</evidence>
<dbReference type="Proteomes" id="UP000218765">
    <property type="component" value="Chromosome"/>
</dbReference>
<dbReference type="InterPro" id="IPR036188">
    <property type="entry name" value="FAD/NAD-bd_sf"/>
</dbReference>
<reference evidence="2 3" key="1">
    <citation type="submission" date="2017-05" db="EMBL/GenBank/DDBJ databases">
        <title>Thiocyanate degradation by Thiohalobacter thiocyanaticus FOKN1.</title>
        <authorList>
            <person name="Oshiki M."/>
            <person name="Fukushima T."/>
            <person name="Kawano S."/>
            <person name="Nakagawa J."/>
        </authorList>
    </citation>
    <scope>NUCLEOTIDE SEQUENCE [LARGE SCALE GENOMIC DNA]</scope>
    <source>
        <strain evidence="2 3">FOKN1</strain>
    </source>
</reference>
<dbReference type="AlphaFoldDB" id="A0A1Z4VSY4"/>
<feature type="domain" description="Amine oxidase" evidence="1">
    <location>
        <begin position="19"/>
        <end position="438"/>
    </location>
</feature>
<sequence>MNGVAGKRCSVSVIGGGWAGLSAAVYLARSGVPVTLIEAARQLGGRARCVPFGDQRVDNGQHLMIGAYHNLLDLLQVLGLREEALFQRHPLGLRFRSPEGPGFRLEARDLPAPLHLLAALFGARGLSWLERFRLSRFLYRVQRGHIELDRDISAQAFLISERQSPRLIRLLWDPLCLASLNTRVKEASARLFHTVLDHAFTDRAEDSELLFPRTDLGTAIPAPAFQYIEANQGKVILSKRVHHIDIEANRFVVEWREGKLASDQVVLATSPVMTRRLLAPHPVFAPTTQRLARLRQSPICTVYLQYPPEVGLETPMLGLMDGTGQWVFDRALCGQPGLMAVVISGPGEHLQLDNVALSERIAGELAALYPNWPAPRATRVIREKRATFHAGVEVDQLRPDQRSAVPGLWLAGDYTATGLPATLEGAVLSGRRCAEQILEEFEQ</sequence>
<dbReference type="PANTHER" id="PTHR42923">
    <property type="entry name" value="PROTOPORPHYRINOGEN OXIDASE"/>
    <property type="match status" value="1"/>
</dbReference>
<name>A0A1Z4VSY4_9GAMM</name>
<organism evidence="2 3">
    <name type="scientific">Thiohalobacter thiocyanaticus</name>
    <dbReference type="NCBI Taxonomy" id="585455"/>
    <lineage>
        <taxon>Bacteria</taxon>
        <taxon>Pseudomonadati</taxon>
        <taxon>Pseudomonadota</taxon>
        <taxon>Gammaproteobacteria</taxon>
        <taxon>Thiohalobacterales</taxon>
        <taxon>Thiohalobacteraceae</taxon>
        <taxon>Thiohalobacter</taxon>
    </lineage>
</organism>
<dbReference type="InterPro" id="IPR002937">
    <property type="entry name" value="Amino_oxidase"/>
</dbReference>
<dbReference type="Pfam" id="PF01593">
    <property type="entry name" value="Amino_oxidase"/>
    <property type="match status" value="1"/>
</dbReference>
<dbReference type="OrthoDB" id="7849608at2"/>
<dbReference type="NCBIfam" id="TIGR03467">
    <property type="entry name" value="HpnE"/>
    <property type="match status" value="1"/>
</dbReference>
<proteinExistence type="predicted"/>
<dbReference type="PANTHER" id="PTHR42923:SF47">
    <property type="entry name" value="BLR3003 PROTEIN"/>
    <property type="match status" value="1"/>
</dbReference>
<gene>
    <name evidence="2" type="ORF">FOKN1_2198</name>
</gene>
<dbReference type="KEGG" id="ttc:FOKN1_2198"/>
<dbReference type="GO" id="GO:0016491">
    <property type="term" value="F:oxidoreductase activity"/>
    <property type="evidence" value="ECO:0007669"/>
    <property type="project" value="InterPro"/>
</dbReference>
<accession>A0A1Z4VSY4</accession>
<dbReference type="RefSeq" id="WP_096366652.1">
    <property type="nucleotide sequence ID" value="NZ_AP018052.1"/>
</dbReference>
<dbReference type="PRINTS" id="PR00368">
    <property type="entry name" value="FADPNR"/>
</dbReference>